<sequence>MQGPEPFHHVGGVDPQEGAQLDGEADFIRILADILQHAGFVVPHMLRVAHAGVPLEAG</sequence>
<reference evidence="1" key="1">
    <citation type="submission" date="2019-08" db="EMBL/GenBank/DDBJ databases">
        <authorList>
            <person name="Kucharzyk K."/>
            <person name="Murdoch R.W."/>
            <person name="Higgins S."/>
            <person name="Loffler F."/>
        </authorList>
    </citation>
    <scope>NUCLEOTIDE SEQUENCE</scope>
</reference>
<gene>
    <name evidence="1" type="ORF">SDC9_208418</name>
</gene>
<protein>
    <submittedName>
        <fullName evidence="1">Uncharacterized protein</fullName>
    </submittedName>
</protein>
<dbReference type="EMBL" id="VSSQ01136275">
    <property type="protein sequence ID" value="MPN60687.1"/>
    <property type="molecule type" value="Genomic_DNA"/>
</dbReference>
<accession>A0A645JBI0</accession>
<organism evidence="1">
    <name type="scientific">bioreactor metagenome</name>
    <dbReference type="NCBI Taxonomy" id="1076179"/>
    <lineage>
        <taxon>unclassified sequences</taxon>
        <taxon>metagenomes</taxon>
        <taxon>ecological metagenomes</taxon>
    </lineage>
</organism>
<evidence type="ECO:0000313" key="1">
    <source>
        <dbReference type="EMBL" id="MPN60687.1"/>
    </source>
</evidence>
<comment type="caution">
    <text evidence="1">The sequence shown here is derived from an EMBL/GenBank/DDBJ whole genome shotgun (WGS) entry which is preliminary data.</text>
</comment>
<dbReference type="AlphaFoldDB" id="A0A645JBI0"/>
<name>A0A645JBI0_9ZZZZ</name>
<proteinExistence type="predicted"/>